<proteinExistence type="predicted"/>
<keyword evidence="2" id="KW-0413">Isomerase</keyword>
<evidence type="ECO:0000256" key="1">
    <source>
        <dbReference type="SAM" id="MobiDB-lite"/>
    </source>
</evidence>
<organism evidence="2 3">
    <name type="scientific">Bacillus badius</name>
    <dbReference type="NCBI Taxonomy" id="1455"/>
    <lineage>
        <taxon>Bacteria</taxon>
        <taxon>Bacillati</taxon>
        <taxon>Bacillota</taxon>
        <taxon>Bacilli</taxon>
        <taxon>Bacillales</taxon>
        <taxon>Bacillaceae</taxon>
        <taxon>Pseudobacillus</taxon>
    </lineage>
</organism>
<comment type="caution">
    <text evidence="2">The sequence shown here is derived from an EMBL/GenBank/DDBJ whole genome shotgun (WGS) entry which is preliminary data.</text>
</comment>
<protein>
    <submittedName>
        <fullName evidence="2">Ribose 5-phosphate isomerase B</fullName>
    </submittedName>
</protein>
<dbReference type="GO" id="GO:0016853">
    <property type="term" value="F:isomerase activity"/>
    <property type="evidence" value="ECO:0007669"/>
    <property type="project" value="UniProtKB-KW"/>
</dbReference>
<accession>A0ABR5AS83</accession>
<keyword evidence="3" id="KW-1185">Reference proteome</keyword>
<evidence type="ECO:0000313" key="3">
    <source>
        <dbReference type="Proteomes" id="UP000031982"/>
    </source>
</evidence>
<sequence>MEGAKTPAGSAGQGRPRRCLGAEEAHRPFRGKRSAWNGNQQLPSTSKIKKPADKPPFSLSLSAG</sequence>
<evidence type="ECO:0000313" key="2">
    <source>
        <dbReference type="EMBL" id="KIL77616.1"/>
    </source>
</evidence>
<feature type="compositionally biased region" description="Polar residues" evidence="1">
    <location>
        <begin position="36"/>
        <end position="46"/>
    </location>
</feature>
<reference evidence="2 3" key="1">
    <citation type="submission" date="2015-01" db="EMBL/GenBank/DDBJ databases">
        <title>Genome Assembly of Bacillus badius MTCC 1458.</title>
        <authorList>
            <person name="Verma A."/>
            <person name="Khatri I."/>
            <person name="Mual P."/>
            <person name="Subramanian S."/>
            <person name="Krishnamurthi S."/>
        </authorList>
    </citation>
    <scope>NUCLEOTIDE SEQUENCE [LARGE SCALE GENOMIC DNA]</scope>
    <source>
        <strain evidence="2 3">MTCC 1458</strain>
    </source>
</reference>
<name>A0ABR5AS83_BACBA</name>
<dbReference type="EMBL" id="JXLP01000013">
    <property type="protein sequence ID" value="KIL77616.1"/>
    <property type="molecule type" value="Genomic_DNA"/>
</dbReference>
<feature type="region of interest" description="Disordered" evidence="1">
    <location>
        <begin position="1"/>
        <end position="64"/>
    </location>
</feature>
<gene>
    <name evidence="2" type="ORF">SD77_1289</name>
</gene>
<dbReference type="Proteomes" id="UP000031982">
    <property type="component" value="Unassembled WGS sequence"/>
</dbReference>